<dbReference type="EMBL" id="PEUH01000025">
    <property type="protein sequence ID" value="PIV31818.1"/>
    <property type="molecule type" value="Genomic_DNA"/>
</dbReference>
<comment type="caution">
    <text evidence="2">The sequence shown here is derived from an EMBL/GenBank/DDBJ whole genome shotgun (WGS) entry which is preliminary data.</text>
</comment>
<organism evidence="2 3">
    <name type="scientific">Candidatus Wolfebacteria bacterium CG02_land_8_20_14_3_00_37_12</name>
    <dbReference type="NCBI Taxonomy" id="1975066"/>
    <lineage>
        <taxon>Bacteria</taxon>
        <taxon>Candidatus Wolfeibacteriota</taxon>
    </lineage>
</organism>
<keyword evidence="1" id="KW-1133">Transmembrane helix</keyword>
<keyword evidence="1" id="KW-0812">Transmembrane</keyword>
<feature type="transmembrane region" description="Helical" evidence="1">
    <location>
        <begin position="375"/>
        <end position="396"/>
    </location>
</feature>
<dbReference type="Pfam" id="PF07690">
    <property type="entry name" value="MFS_1"/>
    <property type="match status" value="1"/>
</dbReference>
<dbReference type="InterPro" id="IPR011701">
    <property type="entry name" value="MFS"/>
</dbReference>
<feature type="transmembrane region" description="Helical" evidence="1">
    <location>
        <begin position="184"/>
        <end position="206"/>
    </location>
</feature>
<dbReference type="GO" id="GO:0022857">
    <property type="term" value="F:transmembrane transporter activity"/>
    <property type="evidence" value="ECO:0007669"/>
    <property type="project" value="InterPro"/>
</dbReference>
<feature type="transmembrane region" description="Helical" evidence="1">
    <location>
        <begin position="312"/>
        <end position="330"/>
    </location>
</feature>
<dbReference type="InterPro" id="IPR036259">
    <property type="entry name" value="MFS_trans_sf"/>
</dbReference>
<dbReference type="SUPFAM" id="SSF103473">
    <property type="entry name" value="MFS general substrate transporter"/>
    <property type="match status" value="2"/>
</dbReference>
<feature type="transmembrane region" description="Helical" evidence="1">
    <location>
        <begin position="56"/>
        <end position="78"/>
    </location>
</feature>
<feature type="transmembrane region" description="Helical" evidence="1">
    <location>
        <begin position="117"/>
        <end position="143"/>
    </location>
</feature>
<keyword evidence="1" id="KW-0472">Membrane</keyword>
<evidence type="ECO:0008006" key="4">
    <source>
        <dbReference type="Google" id="ProtNLM"/>
    </source>
</evidence>
<evidence type="ECO:0000256" key="1">
    <source>
        <dbReference type="SAM" id="Phobius"/>
    </source>
</evidence>
<feature type="transmembrane region" description="Helical" evidence="1">
    <location>
        <begin position="256"/>
        <end position="276"/>
    </location>
</feature>
<dbReference type="AlphaFoldDB" id="A0A2M7CQ73"/>
<feature type="transmembrane region" description="Helical" evidence="1">
    <location>
        <begin position="32"/>
        <end position="50"/>
    </location>
</feature>
<feature type="transmembrane region" description="Helical" evidence="1">
    <location>
        <begin position="155"/>
        <end position="178"/>
    </location>
</feature>
<dbReference type="Proteomes" id="UP000230595">
    <property type="component" value="Unassembled WGS sequence"/>
</dbReference>
<protein>
    <recommendedName>
        <fullName evidence="4">Major facilitator superfamily (MFS) profile domain-containing protein</fullName>
    </recommendedName>
</protein>
<evidence type="ECO:0000313" key="2">
    <source>
        <dbReference type="EMBL" id="PIV31818.1"/>
    </source>
</evidence>
<dbReference type="Gene3D" id="1.20.1250.20">
    <property type="entry name" value="MFS general substrate transporter like domains"/>
    <property type="match status" value="1"/>
</dbReference>
<evidence type="ECO:0000313" key="3">
    <source>
        <dbReference type="Proteomes" id="UP000230595"/>
    </source>
</evidence>
<proteinExistence type="predicted"/>
<feature type="transmembrane region" description="Helical" evidence="1">
    <location>
        <begin position="288"/>
        <end position="306"/>
    </location>
</feature>
<gene>
    <name evidence="2" type="ORF">COS33_01205</name>
</gene>
<feature type="transmembrane region" description="Helical" evidence="1">
    <location>
        <begin position="90"/>
        <end position="111"/>
    </location>
</feature>
<sequence>MDKYYHEQQIEKHLRLGKFLKDKYTDLLISDVLRLLALSMISLFVPIFLIKIGFSLFYIVLFEFGIFIFTLPLCFFILKRINIWGVKKTLIVSYFLNIAFYIVLFYNNAIISFFGGIYFLFMVGFLNVLAVGLYWIAHHIYFINSIKKEEIGSKLGIISGIPVVAAVASPFLGSVLITNFSYNIAFLVSVILLLIASFILFFSKNIKNIKIDLNIDKIIDKKNKNKNIIFVIQGLGHAATGFVWPLLLFYLSVKLISIGILYLFSNIAYAYIGYWSGKNTDKNGSYKIVKIGAAGHGASMILRAFVSSFVSITAFQTMGGIFGGLLSISLDSGFFRWSTNDIANRIMNREVYLHIGRFSSIILLVPLIFWQSPIYALISILVFSGITTFLLSLFVVKDEKLVN</sequence>
<feature type="transmembrane region" description="Helical" evidence="1">
    <location>
        <begin position="227"/>
        <end position="250"/>
    </location>
</feature>
<feature type="transmembrane region" description="Helical" evidence="1">
    <location>
        <begin position="351"/>
        <end position="369"/>
    </location>
</feature>
<name>A0A2M7CQ73_9BACT</name>
<accession>A0A2M7CQ73</accession>
<reference evidence="3" key="1">
    <citation type="submission" date="2017-09" db="EMBL/GenBank/DDBJ databases">
        <title>Depth-based differentiation of microbial function through sediment-hosted aquifers and enrichment of novel symbionts in the deep terrestrial subsurface.</title>
        <authorList>
            <person name="Probst A.J."/>
            <person name="Ladd B."/>
            <person name="Jarett J.K."/>
            <person name="Geller-Mcgrath D.E."/>
            <person name="Sieber C.M.K."/>
            <person name="Emerson J.B."/>
            <person name="Anantharaman K."/>
            <person name="Thomas B.C."/>
            <person name="Malmstrom R."/>
            <person name="Stieglmeier M."/>
            <person name="Klingl A."/>
            <person name="Woyke T."/>
            <person name="Ryan C.M."/>
            <person name="Banfield J.F."/>
        </authorList>
    </citation>
    <scope>NUCLEOTIDE SEQUENCE [LARGE SCALE GENOMIC DNA]</scope>
</reference>